<accession>A0ABP0LZ08</accession>
<evidence type="ECO:0000313" key="1">
    <source>
        <dbReference type="EMBL" id="CAK9044043.1"/>
    </source>
</evidence>
<comment type="caution">
    <text evidence="1">The sequence shown here is derived from an EMBL/GenBank/DDBJ whole genome shotgun (WGS) entry which is preliminary data.</text>
</comment>
<protein>
    <submittedName>
        <fullName evidence="1">Uncharacterized protein</fullName>
    </submittedName>
</protein>
<gene>
    <name evidence="1" type="ORF">CCMP2556_LOCUS23236</name>
</gene>
<evidence type="ECO:0000313" key="2">
    <source>
        <dbReference type="Proteomes" id="UP001642484"/>
    </source>
</evidence>
<dbReference type="Proteomes" id="UP001642484">
    <property type="component" value="Unassembled WGS sequence"/>
</dbReference>
<dbReference type="EMBL" id="CAXAMN010014681">
    <property type="protein sequence ID" value="CAK9044043.1"/>
    <property type="molecule type" value="Genomic_DNA"/>
</dbReference>
<name>A0ABP0LZ08_9DINO</name>
<proteinExistence type="predicted"/>
<sequence>MDRHLTSQELEQLLKVFGLTGLTFIIEKVRSKGCPGRTLPLAMVLFHREGCRWCLSVCQKVDSAYKWGMIKTEDYRHARTDVVTVHHADGTFSISVNQNAYIDGQGDLQIDPERLRATMQLQRWWTPPTKWPRDLVGRAEQQARLVRGILCTDSRVGFDAVERNDSPLLGLSNLRAALQAFQLRDSLQTVGSELRLASDYDLPHALTKKKADCRDGLETFMKTGKWCIRFDPAFNSYHRNKKSGHTAIKEVTGHKVKNATTRRKTNALTDLAHDQPPVHDLSTGNESWLGPQFSRHQASSEFFWR</sequence>
<keyword evidence="2" id="KW-1185">Reference proteome</keyword>
<reference evidence="1 2" key="1">
    <citation type="submission" date="2024-02" db="EMBL/GenBank/DDBJ databases">
        <authorList>
            <person name="Chen Y."/>
            <person name="Shah S."/>
            <person name="Dougan E. K."/>
            <person name="Thang M."/>
            <person name="Chan C."/>
        </authorList>
    </citation>
    <scope>NUCLEOTIDE SEQUENCE [LARGE SCALE GENOMIC DNA]</scope>
</reference>
<organism evidence="1 2">
    <name type="scientific">Durusdinium trenchii</name>
    <dbReference type="NCBI Taxonomy" id="1381693"/>
    <lineage>
        <taxon>Eukaryota</taxon>
        <taxon>Sar</taxon>
        <taxon>Alveolata</taxon>
        <taxon>Dinophyceae</taxon>
        <taxon>Suessiales</taxon>
        <taxon>Symbiodiniaceae</taxon>
        <taxon>Durusdinium</taxon>
    </lineage>
</organism>